<dbReference type="AlphaFoldDB" id="A0A2M7BTN8"/>
<organism evidence="2 3">
    <name type="scientific">Candidatus Roizmanbacteria bacterium CG03_land_8_20_14_0_80_39_12</name>
    <dbReference type="NCBI Taxonomy" id="1974847"/>
    <lineage>
        <taxon>Bacteria</taxon>
        <taxon>Candidatus Roizmaniibacteriota</taxon>
    </lineage>
</organism>
<keyword evidence="2" id="KW-0808">Transferase</keyword>
<feature type="domain" description="Glycosyltransferase 2-like" evidence="1">
    <location>
        <begin position="2"/>
        <end position="116"/>
    </location>
</feature>
<dbReference type="PANTHER" id="PTHR43179">
    <property type="entry name" value="RHAMNOSYLTRANSFERASE WBBL"/>
    <property type="match status" value="1"/>
</dbReference>
<sequence>VSYNTKDLTLQCITKIQCALSKGTLNAEIIIVDNNSHDGSSEALKQYAQSHLNVKVIFNSANAGFGKPNNQGLTQADGRYVLYLNSDVFVPEEPFLDALVKQMDENPLQGALTARVNLASEAI</sequence>
<dbReference type="PANTHER" id="PTHR43179:SF7">
    <property type="entry name" value="RHAMNOSYLTRANSFERASE WBBL"/>
    <property type="match status" value="1"/>
</dbReference>
<dbReference type="Proteomes" id="UP000230119">
    <property type="component" value="Unassembled WGS sequence"/>
</dbReference>
<dbReference type="InterPro" id="IPR001173">
    <property type="entry name" value="Glyco_trans_2-like"/>
</dbReference>
<evidence type="ECO:0000313" key="2">
    <source>
        <dbReference type="EMBL" id="PIV08841.1"/>
    </source>
</evidence>
<dbReference type="EMBL" id="PEVA01000024">
    <property type="protein sequence ID" value="PIV08841.1"/>
    <property type="molecule type" value="Genomic_DNA"/>
</dbReference>
<dbReference type="InterPro" id="IPR029044">
    <property type="entry name" value="Nucleotide-diphossugar_trans"/>
</dbReference>
<evidence type="ECO:0000313" key="3">
    <source>
        <dbReference type="Proteomes" id="UP000230119"/>
    </source>
</evidence>
<gene>
    <name evidence="2" type="ORF">COS52_00625</name>
</gene>
<dbReference type="SUPFAM" id="SSF53448">
    <property type="entry name" value="Nucleotide-diphospho-sugar transferases"/>
    <property type="match status" value="1"/>
</dbReference>
<name>A0A2M7BTN8_9BACT</name>
<evidence type="ECO:0000259" key="1">
    <source>
        <dbReference type="Pfam" id="PF00535"/>
    </source>
</evidence>
<accession>A0A2M7BTN8</accession>
<dbReference type="Gene3D" id="3.90.550.10">
    <property type="entry name" value="Spore Coat Polysaccharide Biosynthesis Protein SpsA, Chain A"/>
    <property type="match status" value="1"/>
</dbReference>
<feature type="non-terminal residue" evidence="2">
    <location>
        <position position="123"/>
    </location>
</feature>
<protein>
    <submittedName>
        <fullName evidence="2">Glycosyl transferase family 2</fullName>
    </submittedName>
</protein>
<dbReference type="Pfam" id="PF00535">
    <property type="entry name" value="Glycos_transf_2"/>
    <property type="match status" value="1"/>
</dbReference>
<dbReference type="GO" id="GO:0016740">
    <property type="term" value="F:transferase activity"/>
    <property type="evidence" value="ECO:0007669"/>
    <property type="project" value="UniProtKB-KW"/>
</dbReference>
<reference evidence="3" key="1">
    <citation type="submission" date="2017-09" db="EMBL/GenBank/DDBJ databases">
        <title>Depth-based differentiation of microbial function through sediment-hosted aquifers and enrichment of novel symbionts in the deep terrestrial subsurface.</title>
        <authorList>
            <person name="Probst A.J."/>
            <person name="Ladd B."/>
            <person name="Jarett J.K."/>
            <person name="Geller-Mcgrath D.E."/>
            <person name="Sieber C.M.K."/>
            <person name="Emerson J.B."/>
            <person name="Anantharaman K."/>
            <person name="Thomas B.C."/>
            <person name="Malmstrom R."/>
            <person name="Stieglmeier M."/>
            <person name="Klingl A."/>
            <person name="Woyke T."/>
            <person name="Ryan C.M."/>
            <person name="Banfield J.F."/>
        </authorList>
    </citation>
    <scope>NUCLEOTIDE SEQUENCE [LARGE SCALE GENOMIC DNA]</scope>
</reference>
<proteinExistence type="predicted"/>
<comment type="caution">
    <text evidence="2">The sequence shown here is derived from an EMBL/GenBank/DDBJ whole genome shotgun (WGS) entry which is preliminary data.</text>
</comment>
<feature type="non-terminal residue" evidence="2">
    <location>
        <position position="1"/>
    </location>
</feature>